<gene>
    <name evidence="1" type="ORF">NM688_g8196</name>
</gene>
<dbReference type="Proteomes" id="UP001148662">
    <property type="component" value="Unassembled WGS sequence"/>
</dbReference>
<evidence type="ECO:0000313" key="1">
    <source>
        <dbReference type="EMBL" id="KAJ3526927.1"/>
    </source>
</evidence>
<dbReference type="EMBL" id="JANHOG010002127">
    <property type="protein sequence ID" value="KAJ3526927.1"/>
    <property type="molecule type" value="Genomic_DNA"/>
</dbReference>
<accession>A0ACC1RW17</accession>
<evidence type="ECO:0000313" key="2">
    <source>
        <dbReference type="Proteomes" id="UP001148662"/>
    </source>
</evidence>
<name>A0ACC1RW17_9APHY</name>
<comment type="caution">
    <text evidence="1">The sequence shown here is derived from an EMBL/GenBank/DDBJ whole genome shotgun (WGS) entry which is preliminary data.</text>
</comment>
<sequence>MIHHTMARTLQLVILCLLCPSVLAFPTGEAAQRAFASDTPRKDARVLILGGGMAGITAARTLHDQGIDEFIIVEARHELGGRMMSQHLRRTWAAVHCRGRRELGARHAKTWRCCESGMDVWTEHTVWGHTTKLTESASVAMYDETGPVDFSDVFNQSVEDFDRLIASAGERVPKGLVDASARTGYSLTGARPHTHHEMASEYFQNNNSTFTGFSEDNLLSVDQRGFKTILHSEAEAFLSPEQLRFNSTVSRIRYSANGVEVALDDGRELTADYAICTFSLGVLQHSSVAFEPQLPMWKREAIHSMTMGVYTKLFLQFPHKFWFDTEAALYADRERGRYPIWQSLDHPKFLPGSGILFGTVTGAFSRRIESLPRRQVLDEILSVLASMFPNITIPEPLDFHFHPWSADPLFRGSYANWPPSFLPEHHANLRADLDGKVWFAGEYTSRLYFGYLQGAYFEGRDIAVEVAECIRGGGCLGLEHVEQVKNANPY</sequence>
<keyword evidence="2" id="KW-1185">Reference proteome</keyword>
<organism evidence="1 2">
    <name type="scientific">Phlebia brevispora</name>
    <dbReference type="NCBI Taxonomy" id="194682"/>
    <lineage>
        <taxon>Eukaryota</taxon>
        <taxon>Fungi</taxon>
        <taxon>Dikarya</taxon>
        <taxon>Basidiomycota</taxon>
        <taxon>Agaricomycotina</taxon>
        <taxon>Agaricomycetes</taxon>
        <taxon>Polyporales</taxon>
        <taxon>Meruliaceae</taxon>
        <taxon>Phlebia</taxon>
    </lineage>
</organism>
<proteinExistence type="predicted"/>
<reference evidence="1" key="1">
    <citation type="submission" date="2022-07" db="EMBL/GenBank/DDBJ databases">
        <title>Genome Sequence of Phlebia brevispora.</title>
        <authorList>
            <person name="Buettner E."/>
        </authorList>
    </citation>
    <scope>NUCLEOTIDE SEQUENCE</scope>
    <source>
        <strain evidence="1">MPL23</strain>
    </source>
</reference>
<protein>
    <submittedName>
        <fullName evidence="1">Uncharacterized protein</fullName>
    </submittedName>
</protein>